<organism evidence="2 3">
    <name type="scientific">Austropuccinia psidii MF-1</name>
    <dbReference type="NCBI Taxonomy" id="1389203"/>
    <lineage>
        <taxon>Eukaryota</taxon>
        <taxon>Fungi</taxon>
        <taxon>Dikarya</taxon>
        <taxon>Basidiomycota</taxon>
        <taxon>Pucciniomycotina</taxon>
        <taxon>Pucciniomycetes</taxon>
        <taxon>Pucciniales</taxon>
        <taxon>Sphaerophragmiaceae</taxon>
        <taxon>Austropuccinia</taxon>
    </lineage>
</organism>
<dbReference type="EMBL" id="AVOT02001300">
    <property type="protein sequence ID" value="MBW0466437.1"/>
    <property type="molecule type" value="Genomic_DNA"/>
</dbReference>
<evidence type="ECO:0000313" key="2">
    <source>
        <dbReference type="EMBL" id="MBW0466437.1"/>
    </source>
</evidence>
<evidence type="ECO:0000313" key="3">
    <source>
        <dbReference type="Proteomes" id="UP000765509"/>
    </source>
</evidence>
<dbReference type="AlphaFoldDB" id="A0A9Q3GHC2"/>
<keyword evidence="3" id="KW-1185">Reference proteome</keyword>
<evidence type="ECO:0000256" key="1">
    <source>
        <dbReference type="SAM" id="MobiDB-lite"/>
    </source>
</evidence>
<accession>A0A9Q3GHC2</accession>
<reference evidence="2" key="1">
    <citation type="submission" date="2021-03" db="EMBL/GenBank/DDBJ databases">
        <title>Draft genome sequence of rust myrtle Austropuccinia psidii MF-1, a brazilian biotype.</title>
        <authorList>
            <person name="Quecine M.C."/>
            <person name="Pachon D.M.R."/>
            <person name="Bonatelli M.L."/>
            <person name="Correr F.H."/>
            <person name="Franceschini L.M."/>
            <person name="Leite T.F."/>
            <person name="Margarido G.R.A."/>
            <person name="Almeida C.A."/>
            <person name="Ferrarezi J.A."/>
            <person name="Labate C.A."/>
        </authorList>
    </citation>
    <scope>NUCLEOTIDE SEQUENCE</scope>
    <source>
        <strain evidence="2">MF-1</strain>
    </source>
</reference>
<feature type="region of interest" description="Disordered" evidence="1">
    <location>
        <begin position="101"/>
        <end position="135"/>
    </location>
</feature>
<protein>
    <submittedName>
        <fullName evidence="2">Uncharacterized protein</fullName>
    </submittedName>
</protein>
<dbReference type="Proteomes" id="UP000765509">
    <property type="component" value="Unassembled WGS sequence"/>
</dbReference>
<name>A0A9Q3GHC2_9BASI</name>
<feature type="compositionally biased region" description="Polar residues" evidence="1">
    <location>
        <begin position="101"/>
        <end position="129"/>
    </location>
</feature>
<proteinExistence type="predicted"/>
<sequence>MQLQLEIDYCQLIPFRYKFHILKLTNISEVKEKTETLHALPYEKYSDAMRFLDIESGKVVIIPDFIIPSFFKPSKANKPTKTLPSEVNALNHQYVHLHSPQPAQSIKSTPCATIEAANQGNPEPTTAAQGPSMKG</sequence>
<gene>
    <name evidence="2" type="ORF">O181_006152</name>
</gene>
<comment type="caution">
    <text evidence="2">The sequence shown here is derived from an EMBL/GenBank/DDBJ whole genome shotgun (WGS) entry which is preliminary data.</text>
</comment>